<organism evidence="3 4">
    <name type="scientific">Fusarium solani</name>
    <name type="common">Filamentous fungus</name>
    <dbReference type="NCBI Taxonomy" id="169388"/>
    <lineage>
        <taxon>Eukaryota</taxon>
        <taxon>Fungi</taxon>
        <taxon>Dikarya</taxon>
        <taxon>Ascomycota</taxon>
        <taxon>Pezizomycotina</taxon>
        <taxon>Sordariomycetes</taxon>
        <taxon>Hypocreomycetidae</taxon>
        <taxon>Hypocreales</taxon>
        <taxon>Nectriaceae</taxon>
        <taxon>Fusarium</taxon>
        <taxon>Fusarium solani species complex</taxon>
    </lineage>
</organism>
<evidence type="ECO:0000256" key="2">
    <source>
        <dbReference type="SAM" id="Phobius"/>
    </source>
</evidence>
<protein>
    <recommendedName>
        <fullName evidence="5">Transmembrane protein</fullName>
    </recommendedName>
</protein>
<reference evidence="3" key="1">
    <citation type="journal article" date="2021" name="Nat. Commun.">
        <title>Genetic determinants of endophytism in the Arabidopsis root mycobiome.</title>
        <authorList>
            <person name="Mesny F."/>
            <person name="Miyauchi S."/>
            <person name="Thiergart T."/>
            <person name="Pickel B."/>
            <person name="Atanasova L."/>
            <person name="Karlsson M."/>
            <person name="Huettel B."/>
            <person name="Barry K.W."/>
            <person name="Haridas S."/>
            <person name="Chen C."/>
            <person name="Bauer D."/>
            <person name="Andreopoulos W."/>
            <person name="Pangilinan J."/>
            <person name="LaButti K."/>
            <person name="Riley R."/>
            <person name="Lipzen A."/>
            <person name="Clum A."/>
            <person name="Drula E."/>
            <person name="Henrissat B."/>
            <person name="Kohler A."/>
            <person name="Grigoriev I.V."/>
            <person name="Martin F.M."/>
            <person name="Hacquard S."/>
        </authorList>
    </citation>
    <scope>NUCLEOTIDE SEQUENCE</scope>
    <source>
        <strain evidence="3">FSSC 5 MPI-SDFR-AT-0091</strain>
    </source>
</reference>
<keyword evidence="2" id="KW-0472">Membrane</keyword>
<keyword evidence="4" id="KW-1185">Reference proteome</keyword>
<feature type="compositionally biased region" description="Polar residues" evidence="1">
    <location>
        <begin position="294"/>
        <end position="312"/>
    </location>
</feature>
<sequence>MLLRRFAKAIAIVDILAAKVNSLAPQTLTSFNNLEYARLRSEEPERGLRRRQYDDNLTTGTITVTVAPDETCGFDDQAYRYTCLPSTSCSWELDSIADVFCDFEEILTTCLDRIDATDTDICDDDCSWDDYILKCTESSSPYCAEWHFGGITAWVCSDFRTSETIYSTNDGQPREFKTVVFVDGTPSMTWVDAMFTPTTESTATDPSETFETTTTTTTEELSETKTAPPPPPPPGLNVGAVVGGVVGGLAVISLTILGILYILRRNRRRDQSHSSLPESTAHSSVPDTKVVGSPTITQPYSPRTISPIQPQNDATLPQTVYFNHDALEAATSDHLSASTHELGGLVGDGQYASTPGRNTWGLSY</sequence>
<evidence type="ECO:0008006" key="5">
    <source>
        <dbReference type="Google" id="ProtNLM"/>
    </source>
</evidence>
<feature type="transmembrane region" description="Helical" evidence="2">
    <location>
        <begin position="238"/>
        <end position="263"/>
    </location>
</feature>
<proteinExistence type="predicted"/>
<dbReference type="AlphaFoldDB" id="A0A9P9GSL3"/>
<comment type="caution">
    <text evidence="3">The sequence shown here is derived from an EMBL/GenBank/DDBJ whole genome shotgun (WGS) entry which is preliminary data.</text>
</comment>
<evidence type="ECO:0000313" key="4">
    <source>
        <dbReference type="Proteomes" id="UP000736672"/>
    </source>
</evidence>
<keyword evidence="2" id="KW-1133">Transmembrane helix</keyword>
<feature type="region of interest" description="Disordered" evidence="1">
    <location>
        <begin position="272"/>
        <end position="312"/>
    </location>
</feature>
<feature type="region of interest" description="Disordered" evidence="1">
    <location>
        <begin position="198"/>
        <end position="235"/>
    </location>
</feature>
<dbReference type="OrthoDB" id="5039529at2759"/>
<evidence type="ECO:0000256" key="1">
    <source>
        <dbReference type="SAM" id="MobiDB-lite"/>
    </source>
</evidence>
<dbReference type="EMBL" id="JAGTJS010000017">
    <property type="protein sequence ID" value="KAH7244924.1"/>
    <property type="molecule type" value="Genomic_DNA"/>
</dbReference>
<dbReference type="Proteomes" id="UP000736672">
    <property type="component" value="Unassembled WGS sequence"/>
</dbReference>
<gene>
    <name evidence="3" type="ORF">B0J15DRAFT_564760</name>
</gene>
<feature type="compositionally biased region" description="Low complexity" evidence="1">
    <location>
        <begin position="202"/>
        <end position="219"/>
    </location>
</feature>
<name>A0A9P9GSL3_FUSSL</name>
<feature type="compositionally biased region" description="Polar residues" evidence="1">
    <location>
        <begin position="273"/>
        <end position="286"/>
    </location>
</feature>
<accession>A0A9P9GSL3</accession>
<keyword evidence="2" id="KW-0812">Transmembrane</keyword>
<evidence type="ECO:0000313" key="3">
    <source>
        <dbReference type="EMBL" id="KAH7244924.1"/>
    </source>
</evidence>